<feature type="domain" description="Cupin type-2" evidence="1">
    <location>
        <begin position="40"/>
        <end position="105"/>
    </location>
</feature>
<reference evidence="3" key="1">
    <citation type="journal article" date="2019" name="Int. J. Syst. Evol. Microbiol.">
        <title>The Global Catalogue of Microorganisms (GCM) 10K type strain sequencing project: providing services to taxonomists for standard genome sequencing and annotation.</title>
        <authorList>
            <consortium name="The Broad Institute Genomics Platform"/>
            <consortium name="The Broad Institute Genome Sequencing Center for Infectious Disease"/>
            <person name="Wu L."/>
            <person name="Ma J."/>
        </authorList>
    </citation>
    <scope>NUCLEOTIDE SEQUENCE [LARGE SCALE GENOMIC DNA]</scope>
    <source>
        <strain evidence="3">JCM 1405</strain>
    </source>
</reference>
<dbReference type="PANTHER" id="PTHR40112:SF1">
    <property type="entry name" value="H2HPP ISOMERASE"/>
    <property type="match status" value="1"/>
</dbReference>
<evidence type="ECO:0000313" key="2">
    <source>
        <dbReference type="EMBL" id="GAA0720288.1"/>
    </source>
</evidence>
<sequence length="124" mass="14106">MKAEYGNWNESKWQPVREGIDRVVLGLTAETMSCTVAECKSGNEVKPHSHPNEQIAIILQGTCDYYVDGTPYAMKPGSWIVVPANVEHYIHVYDSKEPVLNLDIFAPNRPEYTESFKKFLSQQE</sequence>
<comment type="caution">
    <text evidence="2">The sequence shown here is derived from an EMBL/GenBank/DDBJ whole genome shotgun (WGS) entry which is preliminary data.</text>
</comment>
<dbReference type="Pfam" id="PF07883">
    <property type="entry name" value="Cupin_2"/>
    <property type="match status" value="1"/>
</dbReference>
<dbReference type="InterPro" id="IPR013096">
    <property type="entry name" value="Cupin_2"/>
</dbReference>
<dbReference type="PANTHER" id="PTHR40112">
    <property type="entry name" value="H2HPP ISOMERASE"/>
    <property type="match status" value="1"/>
</dbReference>
<name>A0ABP3U1C5_9CLOT</name>
<dbReference type="RefSeq" id="WP_343767190.1">
    <property type="nucleotide sequence ID" value="NZ_BAAACF010000001.1"/>
</dbReference>
<keyword evidence="3" id="KW-1185">Reference proteome</keyword>
<dbReference type="SUPFAM" id="SSF51182">
    <property type="entry name" value="RmlC-like cupins"/>
    <property type="match status" value="1"/>
</dbReference>
<dbReference type="InterPro" id="IPR052535">
    <property type="entry name" value="Bacilysin_H2HPP_isomerase"/>
</dbReference>
<dbReference type="InterPro" id="IPR011051">
    <property type="entry name" value="RmlC_Cupin_sf"/>
</dbReference>
<gene>
    <name evidence="2" type="ORF">GCM10008905_09310</name>
</gene>
<evidence type="ECO:0000259" key="1">
    <source>
        <dbReference type="Pfam" id="PF07883"/>
    </source>
</evidence>
<organism evidence="2 3">
    <name type="scientific">Clostridium malenominatum</name>
    <dbReference type="NCBI Taxonomy" id="1539"/>
    <lineage>
        <taxon>Bacteria</taxon>
        <taxon>Bacillati</taxon>
        <taxon>Bacillota</taxon>
        <taxon>Clostridia</taxon>
        <taxon>Eubacteriales</taxon>
        <taxon>Clostridiaceae</taxon>
        <taxon>Clostridium</taxon>
    </lineage>
</organism>
<dbReference type="Proteomes" id="UP001500339">
    <property type="component" value="Unassembled WGS sequence"/>
</dbReference>
<dbReference type="EMBL" id="BAAACF010000001">
    <property type="protein sequence ID" value="GAA0720288.1"/>
    <property type="molecule type" value="Genomic_DNA"/>
</dbReference>
<proteinExistence type="predicted"/>
<dbReference type="Gene3D" id="2.60.120.10">
    <property type="entry name" value="Jelly Rolls"/>
    <property type="match status" value="1"/>
</dbReference>
<accession>A0ABP3U1C5</accession>
<protein>
    <submittedName>
        <fullName evidence="2">Cupin domain-containing protein</fullName>
    </submittedName>
</protein>
<evidence type="ECO:0000313" key="3">
    <source>
        <dbReference type="Proteomes" id="UP001500339"/>
    </source>
</evidence>
<dbReference type="InterPro" id="IPR014710">
    <property type="entry name" value="RmlC-like_jellyroll"/>
</dbReference>